<evidence type="ECO:0000313" key="3">
    <source>
        <dbReference type="EMBL" id="RNA70479.1"/>
    </source>
</evidence>
<feature type="region of interest" description="Disordered" evidence="1">
    <location>
        <begin position="22"/>
        <end position="108"/>
    </location>
</feature>
<feature type="compositionally biased region" description="Acidic residues" evidence="1">
    <location>
        <begin position="35"/>
        <end position="91"/>
    </location>
</feature>
<evidence type="ECO:0000256" key="1">
    <source>
        <dbReference type="SAM" id="MobiDB-lite"/>
    </source>
</evidence>
<keyword evidence="4" id="KW-1185">Reference proteome</keyword>
<sequence>MKKTIVFGAVLLSLSLVLGGCGSDDDTTSANEPEPATEDEQEGQVDQEEPSEEQEADNSVEETEAQGTTEDEGDESGDTEEAGQEEQEEATTDTGASDDSLLNPSIPELSEGDIEVIYTNSNAGFVHDMDGFVVSVDEYQLVKIEDMNRNMTIPFNDEVDGYLVTAKITVDNQKDTAMYYPMSLRIQINDQYDYSVSQPRLFIDDTDVVVSEMEEEVSKYGAGEKVSGLVSFAFSNEEYERLTNTNPKFIISGGAADNDQFSGGYREEGVFDFIYSSEQGDEVSSRPDLYQSKLVTDNIAEQSIIFEDTSINQEEMIDDVRVTLKGVQYTELEPTASFEEAFTDTGDGLVALTVLFHVDNQSDSPISMFSTRSMLTVDTNRARYMPEGMLEPGTETMLESGNDTEDMKVFLFYKDEFELYENFELEYGPFYGEDGRELFKADLLNFTLPR</sequence>
<name>A0A3M7TZ05_9BACI</name>
<reference evidence="3 4" key="1">
    <citation type="submission" date="2018-10" db="EMBL/GenBank/DDBJ databases">
        <title>Bacillus Keqinensis sp. nov., a moderately halophilic bacterium isolated from a saline-alkaline lake.</title>
        <authorList>
            <person name="Wang H."/>
        </authorList>
    </citation>
    <scope>NUCLEOTIDE SEQUENCE [LARGE SCALE GENOMIC DNA]</scope>
    <source>
        <strain evidence="3 4">KQ-3</strain>
    </source>
</reference>
<accession>A0A3M7TZ05</accession>
<evidence type="ECO:0000256" key="2">
    <source>
        <dbReference type="SAM" id="SignalP"/>
    </source>
</evidence>
<keyword evidence="2" id="KW-0732">Signal</keyword>
<feature type="signal peptide" evidence="2">
    <location>
        <begin position="1"/>
        <end position="19"/>
    </location>
</feature>
<dbReference type="Pfam" id="PF16781">
    <property type="entry name" value="DUF5068"/>
    <property type="match status" value="1"/>
</dbReference>
<gene>
    <name evidence="3" type="ORF">EBO34_11315</name>
</gene>
<organism evidence="3 4">
    <name type="scientific">Alteribacter keqinensis</name>
    <dbReference type="NCBI Taxonomy" id="2483800"/>
    <lineage>
        <taxon>Bacteria</taxon>
        <taxon>Bacillati</taxon>
        <taxon>Bacillota</taxon>
        <taxon>Bacilli</taxon>
        <taxon>Bacillales</taxon>
        <taxon>Bacillaceae</taxon>
        <taxon>Alteribacter</taxon>
    </lineage>
</organism>
<dbReference type="Proteomes" id="UP000278746">
    <property type="component" value="Unassembled WGS sequence"/>
</dbReference>
<dbReference type="InterPro" id="IPR031888">
    <property type="entry name" value="DUF5068"/>
</dbReference>
<dbReference type="EMBL" id="RHIB01000001">
    <property type="protein sequence ID" value="RNA70479.1"/>
    <property type="molecule type" value="Genomic_DNA"/>
</dbReference>
<comment type="caution">
    <text evidence="3">The sequence shown here is derived from an EMBL/GenBank/DDBJ whole genome shotgun (WGS) entry which is preliminary data.</text>
</comment>
<dbReference type="OrthoDB" id="2138699at2"/>
<dbReference type="RefSeq" id="WP_122898314.1">
    <property type="nucleotide sequence ID" value="NZ_RHIB01000001.1"/>
</dbReference>
<dbReference type="Gene3D" id="2.60.40.4170">
    <property type="match status" value="1"/>
</dbReference>
<proteinExistence type="predicted"/>
<protein>
    <submittedName>
        <fullName evidence="3">DUF5068 domain-containing protein</fullName>
    </submittedName>
</protein>
<dbReference type="AlphaFoldDB" id="A0A3M7TZ05"/>
<dbReference type="PROSITE" id="PS51257">
    <property type="entry name" value="PROKAR_LIPOPROTEIN"/>
    <property type="match status" value="1"/>
</dbReference>
<feature type="chain" id="PRO_5038596819" evidence="2">
    <location>
        <begin position="20"/>
        <end position="450"/>
    </location>
</feature>
<evidence type="ECO:0000313" key="4">
    <source>
        <dbReference type="Proteomes" id="UP000278746"/>
    </source>
</evidence>